<dbReference type="GO" id="GO:0005783">
    <property type="term" value="C:endoplasmic reticulum"/>
    <property type="evidence" value="ECO:0007669"/>
    <property type="project" value="UniProtKB-SubCell"/>
</dbReference>
<dbReference type="PANTHER" id="PTHR10903">
    <property type="entry name" value="GTPASE, IMAP FAMILY MEMBER-RELATED"/>
    <property type="match status" value="1"/>
</dbReference>
<keyword evidence="7" id="KW-0677">Repeat</keyword>
<dbReference type="KEGG" id="caua:113049368"/>
<dbReference type="RefSeq" id="XP_026067567.1">
    <property type="nucleotide sequence ID" value="XM_026211782.1"/>
</dbReference>
<evidence type="ECO:0000256" key="13">
    <source>
        <dbReference type="ARBA" id="ARBA00056809"/>
    </source>
</evidence>
<evidence type="ECO:0000256" key="10">
    <source>
        <dbReference type="ARBA" id="ARBA00023034"/>
    </source>
</evidence>
<accession>A0A6P6K936</accession>
<dbReference type="Proteomes" id="UP000515129">
    <property type="component" value="Chromosome 1"/>
</dbReference>
<keyword evidence="12" id="KW-0342">GTP-binding</keyword>
<evidence type="ECO:0000256" key="1">
    <source>
        <dbReference type="ARBA" id="ARBA00004173"/>
    </source>
</evidence>
<keyword evidence="18" id="KW-1185">Reference proteome</keyword>
<evidence type="ECO:0000256" key="15">
    <source>
        <dbReference type="ARBA" id="ARBA00077278"/>
    </source>
</evidence>
<evidence type="ECO:0000256" key="4">
    <source>
        <dbReference type="ARBA" id="ARBA00004555"/>
    </source>
</evidence>
<feature type="compositionally biased region" description="Basic and acidic residues" evidence="16">
    <location>
        <begin position="232"/>
        <end position="251"/>
    </location>
</feature>
<dbReference type="AlphaFoldDB" id="A0A6P6K936"/>
<evidence type="ECO:0000256" key="16">
    <source>
        <dbReference type="SAM" id="MobiDB-lite"/>
    </source>
</evidence>
<evidence type="ECO:0000256" key="6">
    <source>
        <dbReference type="ARBA" id="ARBA00022490"/>
    </source>
</evidence>
<keyword evidence="6" id="KW-0963">Cytoplasm</keyword>
<comment type="subcellular location">
    <subcellularLocation>
        <location evidence="3">Cytoplasm</location>
        <location evidence="3">Cytosol</location>
    </subcellularLocation>
    <subcellularLocation>
        <location evidence="2">Endoplasmic reticulum</location>
    </subcellularLocation>
    <subcellularLocation>
        <location evidence="4">Golgi apparatus</location>
    </subcellularLocation>
    <subcellularLocation>
        <location evidence="1">Mitochondrion</location>
    </subcellularLocation>
</comment>
<feature type="compositionally biased region" description="Basic and acidic residues" evidence="16">
    <location>
        <begin position="525"/>
        <end position="538"/>
    </location>
</feature>
<evidence type="ECO:0000256" key="5">
    <source>
        <dbReference type="ARBA" id="ARBA00008535"/>
    </source>
</evidence>
<dbReference type="GO" id="GO:0005739">
    <property type="term" value="C:mitochondrion"/>
    <property type="evidence" value="ECO:0007669"/>
    <property type="project" value="UniProtKB-SubCell"/>
</dbReference>
<evidence type="ECO:0000313" key="20">
    <source>
        <dbReference type="RefSeq" id="XP_026067567.1"/>
    </source>
</evidence>
<proteinExistence type="inferred from homology"/>
<dbReference type="RefSeq" id="XP_026067485.1">
    <property type="nucleotide sequence ID" value="XM_026211700.1"/>
</dbReference>
<dbReference type="Pfam" id="PF04548">
    <property type="entry name" value="AIG1"/>
    <property type="match status" value="3"/>
</dbReference>
<comment type="similarity">
    <text evidence="5">Belongs to the TRAFAC class TrmE-Era-EngA-EngB-Septin-like GTPase superfamily. AIG1/Toc34/Toc159-like paraseptin GTPase family. IAN subfamily.</text>
</comment>
<dbReference type="InterPro" id="IPR006703">
    <property type="entry name" value="G_AIG1"/>
</dbReference>
<dbReference type="Gene3D" id="3.40.50.300">
    <property type="entry name" value="P-loop containing nucleotide triphosphate hydrolases"/>
    <property type="match status" value="3"/>
</dbReference>
<evidence type="ECO:0000259" key="17">
    <source>
        <dbReference type="PROSITE" id="PS51720"/>
    </source>
</evidence>
<dbReference type="GeneID" id="113049368"/>
<evidence type="ECO:0000313" key="19">
    <source>
        <dbReference type="RefSeq" id="XP_026067485.1"/>
    </source>
</evidence>
<feature type="domain" description="AIG1-type G" evidence="17">
    <location>
        <begin position="14"/>
        <end position="207"/>
    </location>
</feature>
<dbReference type="GO" id="GO:0005794">
    <property type="term" value="C:Golgi apparatus"/>
    <property type="evidence" value="ECO:0007669"/>
    <property type="project" value="UniProtKB-SubCell"/>
</dbReference>
<comment type="function">
    <text evidence="13">Exerts an anti-apoptotic effect in the immune system and is involved in responses to infections.</text>
</comment>
<feature type="domain" description="AIG1-type G" evidence="17">
    <location>
        <begin position="585"/>
        <end position="788"/>
    </location>
</feature>
<feature type="domain" description="AIG1-type G" evidence="17">
    <location>
        <begin position="328"/>
        <end position="529"/>
    </location>
</feature>
<dbReference type="GeneTree" id="ENSGT01140000282522"/>
<dbReference type="InterPro" id="IPR045058">
    <property type="entry name" value="GIMA/IAN/Toc"/>
</dbReference>
<evidence type="ECO:0000256" key="9">
    <source>
        <dbReference type="ARBA" id="ARBA00022824"/>
    </source>
</evidence>
<dbReference type="PANTHER" id="PTHR10903:SF188">
    <property type="entry name" value="GTPASE IMAP FAMILY MEMBER 2-LIKE-RELATED"/>
    <property type="match status" value="1"/>
</dbReference>
<dbReference type="FunFam" id="3.40.50.300:FF:000366">
    <property type="entry name" value="GTPase, IMAP family member 2"/>
    <property type="match status" value="1"/>
</dbReference>
<evidence type="ECO:0000256" key="8">
    <source>
        <dbReference type="ARBA" id="ARBA00022741"/>
    </source>
</evidence>
<reference evidence="19 20" key="1">
    <citation type="submission" date="2025-04" db="UniProtKB">
        <authorList>
            <consortium name="RefSeq"/>
        </authorList>
    </citation>
    <scope>IDENTIFICATION</scope>
    <source>
        <strain evidence="19 20">Wakin</strain>
        <tissue evidence="19 20">Muscle</tissue>
    </source>
</reference>
<gene>
    <name evidence="19 20" type="primary">LOC113049368</name>
</gene>
<evidence type="ECO:0000256" key="7">
    <source>
        <dbReference type="ARBA" id="ARBA00022737"/>
    </source>
</evidence>
<dbReference type="SUPFAM" id="SSF52540">
    <property type="entry name" value="P-loop containing nucleoside triphosphate hydrolases"/>
    <property type="match status" value="3"/>
</dbReference>
<dbReference type="FunFam" id="3.40.50.300:FF:000536">
    <property type="entry name" value="GTPase IMAP family member 8"/>
    <property type="match status" value="2"/>
</dbReference>
<sequence length="795" mass="91976">MASAQNESDEEHDSQELRIMLLGVCGAGKSSTANAVLGREAFKESRTRESEKQTGRVEDRDISIIDTPGFFNTHLTDGEMKNEMMKSMFLCYPGPHLFLLVINLKTFREEQRNLVEQVQENFGEEALLFTMVLFIGREKVSKRELNQIIESQATQKILNYFEGRCHVINSKSECDSRQIIKLLNNIDKIVNNNGGQHYSNEIYLKNQRKVREEERMKQVEKRLKQEEEKMKQEQARRGHMEMKKIQEDSGTWKRKGGINQEEDITMRSKEEGIKDDNERKRENVSKKKTKYLRENGAAVQENLRRQMESRREKERQRWKLERENPSRPADLRIMILGKSDVGKTATANTILCRNAFQAGAQSDTLTCEKQDAVVSGRNISIIDTPGLLDAQMYKHFQDELKRDIDKCLEISAPGPHVFLLVIRLNGEYTEEEKNTVKWIQKNFGEDAVRHTFVLFTHMDLLKDESLDLYIRKSPDLQPLIDSCGRRFHSFNNQHRNNQVQVTELLKKIEQLIKDNGGQHYSNETSPKKKQEEIRHDNSQEDIEKFLHEQKRETDELLTLMMSLEMSEMAQRLSQVRAMAQSNLSKQDLRIVLLGFLTAGKSATGNTILGKNVFRESFMTTTRRCEKQEAMVHDRNISIIDTPGLLDPFLFRHIQDHNESDIEKSLEMSAPGPHVFLLVIGVEGLAKVEKNPVKWFQENLEKDALNHTIVLVTHADLLDALIDEPLNEYIQKIKDLKSLIDSCGGRYHSFNNKDRNNRGQVKELLEKIDEMVQGNGGRHYTKQNIFKRETGGCEIQ</sequence>
<evidence type="ECO:0000313" key="18">
    <source>
        <dbReference type="Proteomes" id="UP000515129"/>
    </source>
</evidence>
<evidence type="ECO:0000256" key="2">
    <source>
        <dbReference type="ARBA" id="ARBA00004240"/>
    </source>
</evidence>
<protein>
    <recommendedName>
        <fullName evidence="14">GTPase IMAP family member 8</fullName>
    </recommendedName>
    <alternativeName>
        <fullName evidence="15">Immune-associated nucleotide-binding protein 9</fullName>
    </alternativeName>
</protein>
<dbReference type="InterPro" id="IPR027417">
    <property type="entry name" value="P-loop_NTPase"/>
</dbReference>
<feature type="region of interest" description="Disordered" evidence="16">
    <location>
        <begin position="232"/>
        <end position="255"/>
    </location>
</feature>
<dbReference type="OrthoDB" id="5985928at2759"/>
<evidence type="ECO:0000256" key="14">
    <source>
        <dbReference type="ARBA" id="ARBA00073539"/>
    </source>
</evidence>
<dbReference type="GO" id="GO:0005829">
    <property type="term" value="C:cytosol"/>
    <property type="evidence" value="ECO:0007669"/>
    <property type="project" value="UniProtKB-SubCell"/>
</dbReference>
<keyword evidence="8" id="KW-0547">Nucleotide-binding</keyword>
<feature type="region of interest" description="Disordered" evidence="16">
    <location>
        <begin position="515"/>
        <end position="538"/>
    </location>
</feature>
<dbReference type="GO" id="GO:0005525">
    <property type="term" value="F:GTP binding"/>
    <property type="evidence" value="ECO:0007669"/>
    <property type="project" value="UniProtKB-KW"/>
</dbReference>
<organism evidence="18 20">
    <name type="scientific">Carassius auratus</name>
    <name type="common">Goldfish</name>
    <dbReference type="NCBI Taxonomy" id="7957"/>
    <lineage>
        <taxon>Eukaryota</taxon>
        <taxon>Metazoa</taxon>
        <taxon>Chordata</taxon>
        <taxon>Craniata</taxon>
        <taxon>Vertebrata</taxon>
        <taxon>Euteleostomi</taxon>
        <taxon>Actinopterygii</taxon>
        <taxon>Neopterygii</taxon>
        <taxon>Teleostei</taxon>
        <taxon>Ostariophysi</taxon>
        <taxon>Cypriniformes</taxon>
        <taxon>Cyprinidae</taxon>
        <taxon>Cyprininae</taxon>
        <taxon>Carassius</taxon>
    </lineage>
</organism>
<evidence type="ECO:0000256" key="3">
    <source>
        <dbReference type="ARBA" id="ARBA00004514"/>
    </source>
</evidence>
<evidence type="ECO:0000256" key="12">
    <source>
        <dbReference type="ARBA" id="ARBA00023134"/>
    </source>
</evidence>
<name>A0A6P6K936_CARAU</name>
<evidence type="ECO:0000256" key="11">
    <source>
        <dbReference type="ARBA" id="ARBA00023128"/>
    </source>
</evidence>
<keyword evidence="11" id="KW-0496">Mitochondrion</keyword>
<dbReference type="PROSITE" id="PS51720">
    <property type="entry name" value="G_AIG1"/>
    <property type="match status" value="3"/>
</dbReference>
<keyword evidence="9" id="KW-0256">Endoplasmic reticulum</keyword>
<keyword evidence="10" id="KW-0333">Golgi apparatus</keyword>